<dbReference type="AlphaFoldDB" id="A0A3M0FZI1"/>
<evidence type="ECO:0000313" key="3">
    <source>
        <dbReference type="Proteomes" id="UP000270649"/>
    </source>
</evidence>
<sequence length="67" mass="7429">MSFESLTVKLKDGSTYYFPAGPVTGDPSPRVDNLRFAIDNGTTFRSVDESGEMREFNGADVHNYHLA</sequence>
<dbReference type="OrthoDB" id="4415148at2"/>
<organism evidence="2 3">
    <name type="scientific">Corynebacterium macginleyi</name>
    <dbReference type="NCBI Taxonomy" id="38290"/>
    <lineage>
        <taxon>Bacteria</taxon>
        <taxon>Bacillati</taxon>
        <taxon>Actinomycetota</taxon>
        <taxon>Actinomycetes</taxon>
        <taxon>Mycobacteriales</taxon>
        <taxon>Corynebacteriaceae</taxon>
        <taxon>Corynebacterium</taxon>
    </lineage>
</organism>
<keyword evidence="4" id="KW-1185">Reference proteome</keyword>
<reference evidence="2 3" key="1">
    <citation type="submission" date="2018-10" db="EMBL/GenBank/DDBJ databases">
        <title>Corynebacterium macginleyi genome sequencing and assembly of the type strain and two clinical samples.</title>
        <authorList>
            <person name="Bernier A.-M."/>
            <person name="Bernard K."/>
        </authorList>
    </citation>
    <scope>NUCLEOTIDE SEQUENCE [LARGE SCALE GENOMIC DNA]</scope>
    <source>
        <strain evidence="2 3">NML 120205</strain>
    </source>
</reference>
<dbReference type="EMBL" id="REGC01000011">
    <property type="protein sequence ID" value="RMB58074.1"/>
    <property type="molecule type" value="Genomic_DNA"/>
</dbReference>
<gene>
    <name evidence="2" type="ORF">D9543_08420</name>
    <name evidence="1" type="ORF">GWO63_000105</name>
</gene>
<evidence type="ECO:0000313" key="1">
    <source>
        <dbReference type="EMBL" id="MBM0242765.1"/>
    </source>
</evidence>
<dbReference type="RefSeq" id="WP_121911801.1">
    <property type="nucleotide sequence ID" value="NZ_CP068291.1"/>
</dbReference>
<reference evidence="1 4" key="2">
    <citation type="submission" date="2021-01" db="EMBL/GenBank/DDBJ databases">
        <title>Complete genome sequences of Corynebacterium macginleyi strains isolated from infectious keratitis.</title>
        <authorList>
            <person name="Sagerfors S."/>
            <person name="Poehlein A."/>
            <person name="Soderquist B."/>
            <person name="Bruggemann H."/>
        </authorList>
    </citation>
    <scope>NUCLEOTIDE SEQUENCE [LARGE SCALE GENOMIC DNA]</scope>
    <source>
        <strain evidence="1 4">12T220</strain>
    </source>
</reference>
<name>A0A3M0FZI1_9CORY</name>
<accession>A0A3M0FZI1</accession>
<comment type="caution">
    <text evidence="2">The sequence shown here is derived from an EMBL/GenBank/DDBJ whole genome shotgun (WGS) entry which is preliminary data.</text>
</comment>
<dbReference type="Proteomes" id="UP000270649">
    <property type="component" value="Unassembled WGS sequence"/>
</dbReference>
<evidence type="ECO:0000313" key="4">
    <source>
        <dbReference type="Proteomes" id="UP001518680"/>
    </source>
</evidence>
<dbReference type="Proteomes" id="UP001518680">
    <property type="component" value="Unassembled WGS sequence"/>
</dbReference>
<dbReference type="EMBL" id="JAACBX020000001">
    <property type="protein sequence ID" value="MBM0242765.1"/>
    <property type="molecule type" value="Genomic_DNA"/>
</dbReference>
<protein>
    <submittedName>
        <fullName evidence="2">Uncharacterized protein</fullName>
    </submittedName>
</protein>
<dbReference type="GeneID" id="92745002"/>
<evidence type="ECO:0000313" key="2">
    <source>
        <dbReference type="EMBL" id="RMB58074.1"/>
    </source>
</evidence>
<proteinExistence type="predicted"/>